<dbReference type="SUPFAM" id="SSF50978">
    <property type="entry name" value="WD40 repeat-like"/>
    <property type="match status" value="1"/>
</dbReference>
<dbReference type="FunCoup" id="C1E2B7">
    <property type="interactions" value="1566"/>
</dbReference>
<gene>
    <name evidence="5" type="ORF">MICPUN_57180</name>
</gene>
<dbReference type="PANTHER" id="PTHR22889:SF0">
    <property type="entry name" value="WD REPEAT-CONTAINING PROTEIN 89"/>
    <property type="match status" value="1"/>
</dbReference>
<dbReference type="Gene3D" id="2.130.10.10">
    <property type="entry name" value="YVTN repeat-like/Quinoprotein amine dehydrogenase"/>
    <property type="match status" value="2"/>
</dbReference>
<feature type="compositionally biased region" description="Gly residues" evidence="4">
    <location>
        <begin position="392"/>
        <end position="404"/>
    </location>
</feature>
<evidence type="ECO:0000256" key="1">
    <source>
        <dbReference type="ARBA" id="ARBA00022574"/>
    </source>
</evidence>
<evidence type="ECO:0000313" key="6">
    <source>
        <dbReference type="Proteomes" id="UP000002009"/>
    </source>
</evidence>
<dbReference type="PROSITE" id="PS50082">
    <property type="entry name" value="WD_REPEATS_2"/>
    <property type="match status" value="1"/>
</dbReference>
<feature type="repeat" description="WD" evidence="3">
    <location>
        <begin position="79"/>
        <end position="122"/>
    </location>
</feature>
<dbReference type="InterPro" id="IPR036322">
    <property type="entry name" value="WD40_repeat_dom_sf"/>
</dbReference>
<accession>C1E2B7</accession>
<organism evidence="5 6">
    <name type="scientific">Micromonas commoda (strain RCC299 / NOUM17 / CCMP2709)</name>
    <name type="common">Picoplanktonic green alga</name>
    <dbReference type="NCBI Taxonomy" id="296587"/>
    <lineage>
        <taxon>Eukaryota</taxon>
        <taxon>Viridiplantae</taxon>
        <taxon>Chlorophyta</taxon>
        <taxon>Mamiellophyceae</taxon>
        <taxon>Mamiellales</taxon>
        <taxon>Mamiellaceae</taxon>
        <taxon>Micromonas</taxon>
    </lineage>
</organism>
<feature type="compositionally biased region" description="Basic and acidic residues" evidence="4">
    <location>
        <begin position="405"/>
        <end position="417"/>
    </location>
</feature>
<proteinExistence type="predicted"/>
<dbReference type="AlphaFoldDB" id="C1E2B7"/>
<evidence type="ECO:0000313" key="5">
    <source>
        <dbReference type="EMBL" id="ACO61888.1"/>
    </source>
</evidence>
<dbReference type="Proteomes" id="UP000002009">
    <property type="component" value="Chromosome 3"/>
</dbReference>
<dbReference type="InParanoid" id="C1E2B7"/>
<feature type="region of interest" description="Disordered" evidence="4">
    <location>
        <begin position="392"/>
        <end position="417"/>
    </location>
</feature>
<dbReference type="PANTHER" id="PTHR22889">
    <property type="entry name" value="WD REPEAT-CONTAINING PROTEIN 89"/>
    <property type="match status" value="1"/>
</dbReference>
<evidence type="ECO:0000256" key="4">
    <source>
        <dbReference type="SAM" id="MobiDB-lite"/>
    </source>
</evidence>
<evidence type="ECO:0000256" key="2">
    <source>
        <dbReference type="ARBA" id="ARBA00022737"/>
    </source>
</evidence>
<dbReference type="Pfam" id="PF00400">
    <property type="entry name" value="WD40"/>
    <property type="match status" value="1"/>
</dbReference>
<dbReference type="InterPro" id="IPR039328">
    <property type="entry name" value="WDR89"/>
</dbReference>
<reference evidence="5 6" key="1">
    <citation type="journal article" date="2009" name="Science">
        <title>Green evolution and dynamic adaptations revealed by genomes of the marine picoeukaryotes Micromonas.</title>
        <authorList>
            <person name="Worden A.Z."/>
            <person name="Lee J.H."/>
            <person name="Mock T."/>
            <person name="Rouze P."/>
            <person name="Simmons M.P."/>
            <person name="Aerts A.L."/>
            <person name="Allen A.E."/>
            <person name="Cuvelier M.L."/>
            <person name="Derelle E."/>
            <person name="Everett M.V."/>
            <person name="Foulon E."/>
            <person name="Grimwood J."/>
            <person name="Gundlach H."/>
            <person name="Henrissat B."/>
            <person name="Napoli C."/>
            <person name="McDonald S.M."/>
            <person name="Parker M.S."/>
            <person name="Rombauts S."/>
            <person name="Salamov A."/>
            <person name="Von Dassow P."/>
            <person name="Badger J.H."/>
            <person name="Coutinho P.M."/>
            <person name="Demir E."/>
            <person name="Dubchak I."/>
            <person name="Gentemann C."/>
            <person name="Eikrem W."/>
            <person name="Gready J.E."/>
            <person name="John U."/>
            <person name="Lanier W."/>
            <person name="Lindquist E.A."/>
            <person name="Lucas S."/>
            <person name="Mayer K.F."/>
            <person name="Moreau H."/>
            <person name="Not F."/>
            <person name="Otillar R."/>
            <person name="Panaud O."/>
            <person name="Pangilinan J."/>
            <person name="Paulsen I."/>
            <person name="Piegu B."/>
            <person name="Poliakov A."/>
            <person name="Robbens S."/>
            <person name="Schmutz J."/>
            <person name="Toulza E."/>
            <person name="Wyss T."/>
            <person name="Zelensky A."/>
            <person name="Zhou K."/>
            <person name="Armbrust E.V."/>
            <person name="Bhattacharya D."/>
            <person name="Goodenough U.W."/>
            <person name="Van de Peer Y."/>
            <person name="Grigoriev I.V."/>
        </authorList>
    </citation>
    <scope>NUCLEOTIDE SEQUENCE [LARGE SCALE GENOMIC DNA]</scope>
    <source>
        <strain evidence="6">RCC299 / NOUM17</strain>
    </source>
</reference>
<feature type="region of interest" description="Disordered" evidence="4">
    <location>
        <begin position="1"/>
        <end position="39"/>
    </location>
</feature>
<sequence length="417" mass="43767">MIPVTSWRSHRGTSRELTQHRRPPPPCRSHPGRSPIYSPHLLASTDSSDGKYLATSLSTQAVKVYQRTEDGGIAALVELTGHGAAVTDVTIPLPHEPCTVCSSSLDGTVRLWDCRAAEGQREVMKFVAGFAKEFASATLGGGNDHLVVGAQNEQVVFWDRRVGTGLEVFEDSHSEDVTRVRFQPGRRNRLFTAGVDGLACAFDVGGCPADINDEDGLLTVMHTGCAIVELGFVSGAGDDDVLWLLTGNEDAWFYDAGDDADTIGNTLAYIPDTRGAAQRSSFAADIHAGGLSQQVDYLVGCFSRKEPGGGSTVMVAAGTQGGAVGVYPVVASTDPASSPAVLGAPIAVMDGGHVDIVRAMAWKPDNAAEPPVTGAEDSRMCAWGEKKAVDPGGDGGYIQAGGKIGRGDEGGRRHSPY</sequence>
<dbReference type="InterPro" id="IPR015943">
    <property type="entry name" value="WD40/YVTN_repeat-like_dom_sf"/>
</dbReference>
<dbReference type="GeneID" id="8242246"/>
<keyword evidence="6" id="KW-1185">Reference proteome</keyword>
<dbReference type="OMA" id="NDGPVAF"/>
<dbReference type="EMBL" id="CP001324">
    <property type="protein sequence ID" value="ACO61888.1"/>
    <property type="molecule type" value="Genomic_DNA"/>
</dbReference>
<evidence type="ECO:0000256" key="3">
    <source>
        <dbReference type="PROSITE-ProRule" id="PRU00221"/>
    </source>
</evidence>
<keyword evidence="2" id="KW-0677">Repeat</keyword>
<dbReference type="OrthoDB" id="25131at2759"/>
<dbReference type="InterPro" id="IPR001680">
    <property type="entry name" value="WD40_rpt"/>
</dbReference>
<keyword evidence="1 3" id="KW-0853">WD repeat</keyword>
<dbReference type="KEGG" id="mis:MICPUN_57180"/>
<dbReference type="SMART" id="SM00320">
    <property type="entry name" value="WD40"/>
    <property type="match status" value="4"/>
</dbReference>
<dbReference type="RefSeq" id="XP_002500630.1">
    <property type="nucleotide sequence ID" value="XM_002500584.1"/>
</dbReference>
<name>C1E2B7_MICCC</name>
<dbReference type="eggNOG" id="KOG1188">
    <property type="taxonomic scope" value="Eukaryota"/>
</dbReference>
<protein>
    <submittedName>
        <fullName evidence="5">Uncharacterized protein</fullName>
    </submittedName>
</protein>